<keyword evidence="6" id="KW-1185">Reference proteome</keyword>
<dbReference type="SUPFAM" id="SSF142695">
    <property type="entry name" value="RibA-like"/>
    <property type="match status" value="1"/>
</dbReference>
<dbReference type="GO" id="GO:0005829">
    <property type="term" value="C:cytosol"/>
    <property type="evidence" value="ECO:0007669"/>
    <property type="project" value="TreeGrafter"/>
</dbReference>
<evidence type="ECO:0000313" key="5">
    <source>
        <dbReference type="EMBL" id="PNH01452.1"/>
    </source>
</evidence>
<evidence type="ECO:0000313" key="6">
    <source>
        <dbReference type="Proteomes" id="UP000236333"/>
    </source>
</evidence>
<dbReference type="GO" id="GO:0009231">
    <property type="term" value="P:riboflavin biosynthetic process"/>
    <property type="evidence" value="ECO:0007669"/>
    <property type="project" value="UniProtKB-KW"/>
</dbReference>
<sequence>MVTGLDADAGDIAAQGPSSVLYAQTASSSVDEGQVVTKFIAETLLPTRHGKFRLRGYKHSIDGGATFTEPTAIVAGVVEGGENVAVRVHDACFTSGRRCVGGEWGVTAWCYATPNA</sequence>
<dbReference type="InterPro" id="IPR032677">
    <property type="entry name" value="GTP_cyclohydro_II"/>
</dbReference>
<comment type="similarity">
    <text evidence="2">In the C-terminal section; belongs to the GTP cyclohydrolase II family.</text>
</comment>
<dbReference type="Gene3D" id="3.40.50.10990">
    <property type="entry name" value="GTP cyclohydrolase II"/>
    <property type="match status" value="1"/>
</dbReference>
<dbReference type="AlphaFoldDB" id="A0A2J7ZMG6"/>
<proteinExistence type="inferred from homology"/>
<dbReference type="InterPro" id="IPR036144">
    <property type="entry name" value="RibA-like_sf"/>
</dbReference>
<comment type="caution">
    <text evidence="5">The sequence shown here is derived from an EMBL/GenBank/DDBJ whole genome shotgun (WGS) entry which is preliminary data.</text>
</comment>
<evidence type="ECO:0000256" key="3">
    <source>
        <dbReference type="ARBA" id="ARBA00022619"/>
    </source>
</evidence>
<keyword evidence="3" id="KW-0686">Riboflavin biosynthesis</keyword>
<feature type="non-terminal residue" evidence="5">
    <location>
        <position position="116"/>
    </location>
</feature>
<protein>
    <submittedName>
        <fullName evidence="5">Riboflavin biosynthesis protein RibBA</fullName>
    </submittedName>
</protein>
<feature type="domain" description="GTP cyclohydrolase II" evidence="4">
    <location>
        <begin position="41"/>
        <end position="95"/>
    </location>
</feature>
<organism evidence="5 6">
    <name type="scientific">Tetrabaena socialis</name>
    <dbReference type="NCBI Taxonomy" id="47790"/>
    <lineage>
        <taxon>Eukaryota</taxon>
        <taxon>Viridiplantae</taxon>
        <taxon>Chlorophyta</taxon>
        <taxon>core chlorophytes</taxon>
        <taxon>Chlorophyceae</taxon>
        <taxon>CS clade</taxon>
        <taxon>Chlamydomonadales</taxon>
        <taxon>Tetrabaenaceae</taxon>
        <taxon>Tetrabaena</taxon>
    </lineage>
</organism>
<dbReference type="OrthoDB" id="60371at2759"/>
<dbReference type="EMBL" id="PGGS01000890">
    <property type="protein sequence ID" value="PNH01452.1"/>
    <property type="molecule type" value="Genomic_DNA"/>
</dbReference>
<evidence type="ECO:0000256" key="1">
    <source>
        <dbReference type="ARBA" id="ARBA00005104"/>
    </source>
</evidence>
<gene>
    <name evidence="5" type="ORF">TSOC_012658</name>
</gene>
<evidence type="ECO:0000256" key="2">
    <source>
        <dbReference type="ARBA" id="ARBA00008976"/>
    </source>
</evidence>
<dbReference type="PANTHER" id="PTHR21327">
    <property type="entry name" value="GTP CYCLOHYDROLASE II-RELATED"/>
    <property type="match status" value="1"/>
</dbReference>
<dbReference type="GO" id="GO:0008686">
    <property type="term" value="F:3,4-dihydroxy-2-butanone-4-phosphate synthase activity"/>
    <property type="evidence" value="ECO:0007669"/>
    <property type="project" value="TreeGrafter"/>
</dbReference>
<name>A0A2J7ZMG6_9CHLO</name>
<comment type="pathway">
    <text evidence="1">Cofactor biosynthesis; riboflavin biosynthesis.</text>
</comment>
<reference evidence="5 6" key="1">
    <citation type="journal article" date="2017" name="Mol. Biol. Evol.">
        <title>The 4-celled Tetrabaena socialis nuclear genome reveals the essential components for genetic control of cell number at the origin of multicellularity in the volvocine lineage.</title>
        <authorList>
            <person name="Featherston J."/>
            <person name="Arakaki Y."/>
            <person name="Hanschen E.R."/>
            <person name="Ferris P.J."/>
            <person name="Michod R.E."/>
            <person name="Olson B.J.S.C."/>
            <person name="Nozaki H."/>
            <person name="Durand P.M."/>
        </authorList>
    </citation>
    <scope>NUCLEOTIDE SEQUENCE [LARGE SCALE GENOMIC DNA]</scope>
    <source>
        <strain evidence="5 6">NIES-571</strain>
    </source>
</reference>
<evidence type="ECO:0000259" key="4">
    <source>
        <dbReference type="Pfam" id="PF00925"/>
    </source>
</evidence>
<accession>A0A2J7ZMG6</accession>
<dbReference type="Proteomes" id="UP000236333">
    <property type="component" value="Unassembled WGS sequence"/>
</dbReference>
<dbReference type="Pfam" id="PF00925">
    <property type="entry name" value="GTP_cyclohydro2"/>
    <property type="match status" value="1"/>
</dbReference>
<dbReference type="PANTHER" id="PTHR21327:SF47">
    <property type="entry name" value="GTP CYCLOHYDROLASE II DOMAIN-CONTAINING PROTEIN"/>
    <property type="match status" value="1"/>
</dbReference>